<dbReference type="Proteomes" id="UP000176938">
    <property type="component" value="Unassembled WGS sequence"/>
</dbReference>
<sequence length="211" mass="24670">MIKKRKTTKINLRKPPNVRNEARSAIGERNRITLAYMELARDKTFQRLSEEQKLHTVREVLSIGDEVAGWVLAEYDTNDPRKIASKLGVRVFGEDRGKKKGAEYRKGKNEIVVYRDFHEKLVREIKSAELSDHILKFMVAHELFHYLEISRVGQIYKRFKFNGWRLGPYKKDRYIKGLSDVAAQAFTLSLLGLEISPQVFDYLTYILYTNL</sequence>
<reference evidence="1 2" key="1">
    <citation type="journal article" date="2016" name="Nat. Commun.">
        <title>Thousands of microbial genomes shed light on interconnected biogeochemical processes in an aquifer system.</title>
        <authorList>
            <person name="Anantharaman K."/>
            <person name="Brown C.T."/>
            <person name="Hug L.A."/>
            <person name="Sharon I."/>
            <person name="Castelle C.J."/>
            <person name="Probst A.J."/>
            <person name="Thomas B.C."/>
            <person name="Singh A."/>
            <person name="Wilkins M.J."/>
            <person name="Karaoz U."/>
            <person name="Brodie E.L."/>
            <person name="Williams K.H."/>
            <person name="Hubbard S.S."/>
            <person name="Banfield J.F."/>
        </authorList>
    </citation>
    <scope>NUCLEOTIDE SEQUENCE [LARGE SCALE GENOMIC DNA]</scope>
</reference>
<protein>
    <submittedName>
        <fullName evidence="1">Uncharacterized protein</fullName>
    </submittedName>
</protein>
<name>A0A1F4RGV7_UNCSA</name>
<proteinExistence type="predicted"/>
<evidence type="ECO:0000313" key="1">
    <source>
        <dbReference type="EMBL" id="OGC07417.1"/>
    </source>
</evidence>
<dbReference type="AlphaFoldDB" id="A0A1F4RGV7"/>
<organism evidence="1 2">
    <name type="scientific">candidate division WOR-1 bacterium RIFCSPLOWO2_02_FULL_46_20</name>
    <dbReference type="NCBI Taxonomy" id="1802567"/>
    <lineage>
        <taxon>Bacteria</taxon>
        <taxon>Bacillati</taxon>
        <taxon>Saganbacteria</taxon>
    </lineage>
</organism>
<evidence type="ECO:0000313" key="2">
    <source>
        <dbReference type="Proteomes" id="UP000176938"/>
    </source>
</evidence>
<dbReference type="EMBL" id="METP01000005">
    <property type="protein sequence ID" value="OGC07417.1"/>
    <property type="molecule type" value="Genomic_DNA"/>
</dbReference>
<gene>
    <name evidence="1" type="ORF">A3H38_00625</name>
</gene>
<accession>A0A1F4RGV7</accession>
<comment type="caution">
    <text evidence="1">The sequence shown here is derived from an EMBL/GenBank/DDBJ whole genome shotgun (WGS) entry which is preliminary data.</text>
</comment>